<sequence>MNKNTRTKVIVTMLAMILIATSLFAAGMKESNPQAITVRILATSASDGQYTFAARTLEGDEISFLANDLTKSSFPVGSLAVGDYLEVVLAGTLALDIRYINPLVATGVLPYSISTERATTLESLTDRFSYTYGYLLIQSFASQGLVFDAGYYVKGALDGYRDSQSEVQAGYYTLEELYANVNEYQATIWGAGLAATDYGKSYSSVDQVRDLSKPEALSDAFSYTYGYLLALNMAGQGINVNGDLYAAGALDFACENPLLMNDMEMQSAFTEYQQILEAEYAVWLSEIAATNLAEAEAFLEANKANDGVITTASGLQYQVLTPATGAIPTMADHVEVNYQLQMIDGSMIESSYDMGEPAHFPVSGLIEGFTEALLTMNTGSVIRTWIHPALGYGEAGTETILPNSLLVFDIELVSIEDNPNH</sequence>
<dbReference type="EMBL" id="VSSQ01004381">
    <property type="protein sequence ID" value="MPM24958.1"/>
    <property type="molecule type" value="Genomic_DNA"/>
</dbReference>
<dbReference type="InterPro" id="IPR046357">
    <property type="entry name" value="PPIase_dom_sf"/>
</dbReference>
<gene>
    <name evidence="6" type="ORF">SDC9_71447</name>
</gene>
<dbReference type="Pfam" id="PF00254">
    <property type="entry name" value="FKBP_C"/>
    <property type="match status" value="1"/>
</dbReference>
<dbReference type="Gene3D" id="3.10.50.40">
    <property type="match status" value="1"/>
</dbReference>
<comment type="caution">
    <text evidence="6">The sequence shown here is derived from an EMBL/GenBank/DDBJ whole genome shotgun (WGS) entry which is preliminary data.</text>
</comment>
<proteinExistence type="predicted"/>
<evidence type="ECO:0000256" key="3">
    <source>
        <dbReference type="ARBA" id="ARBA00023110"/>
    </source>
</evidence>
<keyword evidence="4" id="KW-0413">Isomerase</keyword>
<keyword evidence="3" id="KW-0697">Rotamase</keyword>
<dbReference type="Gene3D" id="1.10.287.460">
    <property type="entry name" value="Peptidyl-prolyl cis-trans isomerase, FKBP-type, N-terminal domain"/>
    <property type="match status" value="2"/>
</dbReference>
<evidence type="ECO:0000256" key="1">
    <source>
        <dbReference type="ARBA" id="ARBA00000971"/>
    </source>
</evidence>
<dbReference type="GO" id="GO:0006457">
    <property type="term" value="P:protein folding"/>
    <property type="evidence" value="ECO:0007669"/>
    <property type="project" value="InterPro"/>
</dbReference>
<dbReference type="InterPro" id="IPR000774">
    <property type="entry name" value="PPIase_FKBP_N"/>
</dbReference>
<dbReference type="PROSITE" id="PS50059">
    <property type="entry name" value="FKBP_PPIASE"/>
    <property type="match status" value="1"/>
</dbReference>
<evidence type="ECO:0000313" key="6">
    <source>
        <dbReference type="EMBL" id="MPM24958.1"/>
    </source>
</evidence>
<protein>
    <recommendedName>
        <fullName evidence="2">peptidylprolyl isomerase</fullName>
        <ecNumber evidence="2">5.2.1.8</ecNumber>
    </recommendedName>
</protein>
<dbReference type="InterPro" id="IPR001179">
    <property type="entry name" value="PPIase_FKBP_dom"/>
</dbReference>
<evidence type="ECO:0000259" key="5">
    <source>
        <dbReference type="PROSITE" id="PS50059"/>
    </source>
</evidence>
<organism evidence="6">
    <name type="scientific">bioreactor metagenome</name>
    <dbReference type="NCBI Taxonomy" id="1076179"/>
    <lineage>
        <taxon>unclassified sequences</taxon>
        <taxon>metagenomes</taxon>
        <taxon>ecological metagenomes</taxon>
    </lineage>
</organism>
<feature type="domain" description="PPIase FKBP-type" evidence="5">
    <location>
        <begin position="331"/>
        <end position="416"/>
    </location>
</feature>
<dbReference type="PANTHER" id="PTHR43811">
    <property type="entry name" value="FKBP-TYPE PEPTIDYL-PROLYL CIS-TRANS ISOMERASE FKPA"/>
    <property type="match status" value="1"/>
</dbReference>
<dbReference type="Pfam" id="PF01346">
    <property type="entry name" value="FKBP_N"/>
    <property type="match status" value="1"/>
</dbReference>
<dbReference type="InterPro" id="IPR036944">
    <property type="entry name" value="PPIase_FKBP_N_sf"/>
</dbReference>
<dbReference type="AlphaFoldDB" id="A0A644YAK7"/>
<dbReference type="SUPFAM" id="SSF54534">
    <property type="entry name" value="FKBP-like"/>
    <property type="match status" value="1"/>
</dbReference>
<evidence type="ECO:0000256" key="4">
    <source>
        <dbReference type="ARBA" id="ARBA00023235"/>
    </source>
</evidence>
<dbReference type="PANTHER" id="PTHR43811:SF19">
    <property type="entry name" value="39 KDA FK506-BINDING NUCLEAR PROTEIN"/>
    <property type="match status" value="1"/>
</dbReference>
<reference evidence="6" key="1">
    <citation type="submission" date="2019-08" db="EMBL/GenBank/DDBJ databases">
        <authorList>
            <person name="Kucharzyk K."/>
            <person name="Murdoch R.W."/>
            <person name="Higgins S."/>
            <person name="Loffler F."/>
        </authorList>
    </citation>
    <scope>NUCLEOTIDE SEQUENCE</scope>
</reference>
<comment type="catalytic activity">
    <reaction evidence="1">
        <text>[protein]-peptidylproline (omega=180) = [protein]-peptidylproline (omega=0)</text>
        <dbReference type="Rhea" id="RHEA:16237"/>
        <dbReference type="Rhea" id="RHEA-COMP:10747"/>
        <dbReference type="Rhea" id="RHEA-COMP:10748"/>
        <dbReference type="ChEBI" id="CHEBI:83833"/>
        <dbReference type="ChEBI" id="CHEBI:83834"/>
        <dbReference type="EC" id="5.2.1.8"/>
    </reaction>
</comment>
<evidence type="ECO:0000256" key="2">
    <source>
        <dbReference type="ARBA" id="ARBA00013194"/>
    </source>
</evidence>
<dbReference type="EC" id="5.2.1.8" evidence="2"/>
<name>A0A644YAK7_9ZZZZ</name>
<accession>A0A644YAK7</accession>
<dbReference type="GO" id="GO:0003755">
    <property type="term" value="F:peptidyl-prolyl cis-trans isomerase activity"/>
    <property type="evidence" value="ECO:0007669"/>
    <property type="project" value="UniProtKB-KW"/>
</dbReference>